<evidence type="ECO:0000313" key="2">
    <source>
        <dbReference type="Proteomes" id="UP000460561"/>
    </source>
</evidence>
<organism evidence="1 2">
    <name type="scientific">Altericroceibacterium indicum</name>
    <dbReference type="NCBI Taxonomy" id="374177"/>
    <lineage>
        <taxon>Bacteria</taxon>
        <taxon>Pseudomonadati</taxon>
        <taxon>Pseudomonadota</taxon>
        <taxon>Alphaproteobacteria</taxon>
        <taxon>Sphingomonadales</taxon>
        <taxon>Erythrobacteraceae</taxon>
        <taxon>Altericroceibacterium</taxon>
    </lineage>
</organism>
<sequence>MLGAGIGAIGLAALAGTALYAQVSGDRGIAPVASTTDIVANNIHVDVHAKSAEEARQDGWREAQRLAWEKLGGPKLPDSRIESMVSAVVIEHEQLGPRRYIATLDIIFDRSRAGALLGGEGKRARSAPMLTLPVLIDGGTATMFETRNPWQRVWANFQSGASSIDYVRPSGAGGESLLLTYGQVSRRSRLWWNNILAEFGAADVVTPIARLRHEWPGGPIIGTFTARHGPDNQVLGEFTLRAANDSELDAMLEDAVRRFDEIFQRGLADGKLRPDPTLESERVQISPEIMRLIEASRQAEAAEQAARTAQAEAENPANIQASTAPAQTEQVAVANVTVQFATPNAAAVDTALTSVRSSPGVRGASTSSIAIGGTSVMRVSYAGNISALAAALRARGWNVTESNNALSISR</sequence>
<proteinExistence type="predicted"/>
<dbReference type="OrthoDB" id="7420165at2"/>
<accession>A0A845A429</accession>
<gene>
    <name evidence="1" type="ORF">GRI39_03085</name>
</gene>
<reference evidence="1 2" key="1">
    <citation type="submission" date="2019-12" db="EMBL/GenBank/DDBJ databases">
        <title>Genomic-based taxomic classification of the family Erythrobacteraceae.</title>
        <authorList>
            <person name="Xu L."/>
        </authorList>
    </citation>
    <scope>NUCLEOTIDE SEQUENCE [LARGE SCALE GENOMIC DNA]</scope>
    <source>
        <strain evidence="1 2">DSM 18604</strain>
    </source>
</reference>
<protein>
    <submittedName>
        <fullName evidence="1">Heavy-metal-associated domain-containing protein</fullName>
    </submittedName>
</protein>
<name>A0A845A429_9SPHN</name>
<evidence type="ECO:0000313" key="1">
    <source>
        <dbReference type="EMBL" id="MXP25032.1"/>
    </source>
</evidence>
<keyword evidence="2" id="KW-1185">Reference proteome</keyword>
<dbReference type="EMBL" id="WTYQ01000001">
    <property type="protein sequence ID" value="MXP25032.1"/>
    <property type="molecule type" value="Genomic_DNA"/>
</dbReference>
<dbReference type="AlphaFoldDB" id="A0A845A429"/>
<comment type="caution">
    <text evidence="1">The sequence shown here is derived from an EMBL/GenBank/DDBJ whole genome shotgun (WGS) entry which is preliminary data.</text>
</comment>
<dbReference type="Proteomes" id="UP000460561">
    <property type="component" value="Unassembled WGS sequence"/>
</dbReference>